<reference evidence="2 3" key="1">
    <citation type="submission" date="2018-07" db="EMBL/GenBank/DDBJ databases">
        <title>Complete Genome and Methylome Analysis of Deinococcus wulumuqiensis NEB 479.</title>
        <authorList>
            <person name="Fomenkov A."/>
            <person name="Luyten Y."/>
            <person name="Vincze T."/>
            <person name="Anton B.P."/>
            <person name="Clark T."/>
            <person name="Roberts R.J."/>
            <person name="Morgan R.D."/>
        </authorList>
    </citation>
    <scope>NUCLEOTIDE SEQUENCE [LARGE SCALE GENOMIC DNA]</scope>
    <source>
        <strain evidence="2 3">NEB 479</strain>
        <plasmid evidence="3">Plasmid pdrdi</plasmid>
    </source>
</reference>
<dbReference type="EMBL" id="CP031163">
    <property type="protein sequence ID" value="AXH00993.1"/>
    <property type="molecule type" value="Genomic_DNA"/>
</dbReference>
<name>A0A345IMS0_9DEIO</name>
<dbReference type="AlphaFoldDB" id="A0A345IMS0"/>
<dbReference type="InterPro" id="IPR000182">
    <property type="entry name" value="GNAT_dom"/>
</dbReference>
<dbReference type="GO" id="GO:0016747">
    <property type="term" value="F:acyltransferase activity, transferring groups other than amino-acyl groups"/>
    <property type="evidence" value="ECO:0007669"/>
    <property type="project" value="InterPro"/>
</dbReference>
<dbReference type="InterPro" id="IPR016181">
    <property type="entry name" value="Acyl_CoA_acyltransferase"/>
</dbReference>
<evidence type="ECO:0000313" key="2">
    <source>
        <dbReference type="EMBL" id="AXH00993.1"/>
    </source>
</evidence>
<keyword evidence="2" id="KW-0614">Plasmid</keyword>
<geneLocation type="plasmid" evidence="3">
    <name>pdrdi</name>
</geneLocation>
<protein>
    <submittedName>
        <fullName evidence="2">GNAT family N-acetyltransferase</fullName>
    </submittedName>
</protein>
<dbReference type="SUPFAM" id="SSF55729">
    <property type="entry name" value="Acyl-CoA N-acyltransferases (Nat)"/>
    <property type="match status" value="1"/>
</dbReference>
<accession>A0A345IMS0</accession>
<dbReference type="PROSITE" id="PS51186">
    <property type="entry name" value="GNAT"/>
    <property type="match status" value="1"/>
</dbReference>
<organism evidence="2 3">
    <name type="scientific">Deinococcus wulumuqiensis</name>
    <dbReference type="NCBI Taxonomy" id="980427"/>
    <lineage>
        <taxon>Bacteria</taxon>
        <taxon>Thermotogati</taxon>
        <taxon>Deinococcota</taxon>
        <taxon>Deinococci</taxon>
        <taxon>Deinococcales</taxon>
        <taxon>Deinococcaceae</taxon>
        <taxon>Deinococcus</taxon>
    </lineage>
</organism>
<feature type="domain" description="N-acetyltransferase" evidence="1">
    <location>
        <begin position="24"/>
        <end position="156"/>
    </location>
</feature>
<keyword evidence="2" id="KW-0808">Transferase</keyword>
<proteinExistence type="predicted"/>
<evidence type="ECO:0000259" key="1">
    <source>
        <dbReference type="PROSITE" id="PS51186"/>
    </source>
</evidence>
<sequence>MLNSQSLDWESFDCGQPELTRKLAREAKLSDAGFQQLYGVYRDEAHPEILGVLTVRAGQLQAPLEDIARVAGRTGVTVPTLHVEVLAVRVHAQGNGVGQLLVWTLLDLAHEVRRNVGLHTVSLEATESSVPFYRSLGFEASDEVYGDDTRAMWLVL</sequence>
<dbReference type="RefSeq" id="WP_114673641.1">
    <property type="nucleotide sequence ID" value="NZ_CP031163.1"/>
</dbReference>
<gene>
    <name evidence="2" type="ORF">DVJ83_18005</name>
</gene>
<dbReference type="Pfam" id="PF13673">
    <property type="entry name" value="Acetyltransf_10"/>
    <property type="match status" value="1"/>
</dbReference>
<dbReference type="KEGG" id="dwu:DVJ83_18005"/>
<dbReference type="Gene3D" id="3.40.630.30">
    <property type="match status" value="1"/>
</dbReference>
<dbReference type="Proteomes" id="UP000253744">
    <property type="component" value="Plasmid pDrdI"/>
</dbReference>
<evidence type="ECO:0000313" key="3">
    <source>
        <dbReference type="Proteomes" id="UP000253744"/>
    </source>
</evidence>